<protein>
    <submittedName>
        <fullName evidence="1">Uncharacterized protein</fullName>
    </submittedName>
</protein>
<accession>A0A8S3V7Q4</accession>
<dbReference type="InterPro" id="IPR011042">
    <property type="entry name" value="6-blade_b-propeller_TolB-like"/>
</dbReference>
<reference evidence="1" key="1">
    <citation type="submission" date="2021-03" db="EMBL/GenBank/DDBJ databases">
        <authorList>
            <person name="Bekaert M."/>
        </authorList>
    </citation>
    <scope>NUCLEOTIDE SEQUENCE</scope>
</reference>
<sequence>MEYNERGQYVSHVSCSVTPFHLTLIDDIRIAVTYAFNDKIEIIKLSNTHVQTITLVKYCHGISYTDGKLYVMVRTIGIVVLNLSEKILNTMPLDTEHSKDRIYYTNEHNNTIHCLCLSGQEIWEYHNESIIQPLSITVSDNQDVLVVGSTSNNLSIIKQNRKKSRILLDKPGN</sequence>
<dbReference type="OrthoDB" id="6121230at2759"/>
<dbReference type="EMBL" id="CAJPWZ010003061">
    <property type="protein sequence ID" value="CAG2250722.1"/>
    <property type="molecule type" value="Genomic_DNA"/>
</dbReference>
<gene>
    <name evidence="1" type="ORF">MEDL_62417</name>
</gene>
<keyword evidence="2" id="KW-1185">Reference proteome</keyword>
<evidence type="ECO:0000313" key="1">
    <source>
        <dbReference type="EMBL" id="CAG2250722.1"/>
    </source>
</evidence>
<organism evidence="1 2">
    <name type="scientific">Mytilus edulis</name>
    <name type="common">Blue mussel</name>
    <dbReference type="NCBI Taxonomy" id="6550"/>
    <lineage>
        <taxon>Eukaryota</taxon>
        <taxon>Metazoa</taxon>
        <taxon>Spiralia</taxon>
        <taxon>Lophotrochozoa</taxon>
        <taxon>Mollusca</taxon>
        <taxon>Bivalvia</taxon>
        <taxon>Autobranchia</taxon>
        <taxon>Pteriomorphia</taxon>
        <taxon>Mytilida</taxon>
        <taxon>Mytiloidea</taxon>
        <taxon>Mytilidae</taxon>
        <taxon>Mytilinae</taxon>
        <taxon>Mytilus</taxon>
    </lineage>
</organism>
<dbReference type="AlphaFoldDB" id="A0A8S3V7Q4"/>
<dbReference type="Proteomes" id="UP000683360">
    <property type="component" value="Unassembled WGS sequence"/>
</dbReference>
<comment type="caution">
    <text evidence="1">The sequence shown here is derived from an EMBL/GenBank/DDBJ whole genome shotgun (WGS) entry which is preliminary data.</text>
</comment>
<name>A0A8S3V7Q4_MYTED</name>
<dbReference type="Gene3D" id="2.120.10.30">
    <property type="entry name" value="TolB, C-terminal domain"/>
    <property type="match status" value="1"/>
</dbReference>
<evidence type="ECO:0000313" key="2">
    <source>
        <dbReference type="Proteomes" id="UP000683360"/>
    </source>
</evidence>
<dbReference type="SUPFAM" id="SSF101898">
    <property type="entry name" value="NHL repeat"/>
    <property type="match status" value="1"/>
</dbReference>
<proteinExistence type="predicted"/>